<protein>
    <submittedName>
        <fullName evidence="2">Uncharacterized protein</fullName>
    </submittedName>
</protein>
<evidence type="ECO:0000313" key="2">
    <source>
        <dbReference type="EMBL" id="GGH37910.1"/>
    </source>
</evidence>
<dbReference type="RefSeq" id="WP_188542195.1">
    <property type="nucleotide sequence ID" value="NZ_BMFT01000005.1"/>
</dbReference>
<keyword evidence="3" id="KW-1185">Reference proteome</keyword>
<accession>A0ABQ1YT58</accession>
<evidence type="ECO:0000256" key="1">
    <source>
        <dbReference type="SAM" id="MobiDB-lite"/>
    </source>
</evidence>
<sequence>MAPLDKNKRQNNKSSTPKSSQKNKSLEVIVASLLLTGKLKVDSVELFREASTVISLVGKFNTLSDLGNPNIDKMTKFLDDNGDMTLDEVFTAFKKKTGRR</sequence>
<feature type="compositionally biased region" description="Polar residues" evidence="1">
    <location>
        <begin position="12"/>
        <end position="23"/>
    </location>
</feature>
<reference evidence="3" key="1">
    <citation type="journal article" date="2019" name="Int. J. Syst. Evol. Microbiol.">
        <title>The Global Catalogue of Microorganisms (GCM) 10K type strain sequencing project: providing services to taxonomists for standard genome sequencing and annotation.</title>
        <authorList>
            <consortium name="The Broad Institute Genomics Platform"/>
            <consortium name="The Broad Institute Genome Sequencing Center for Infectious Disease"/>
            <person name="Wu L."/>
            <person name="Ma J."/>
        </authorList>
    </citation>
    <scope>NUCLEOTIDE SEQUENCE [LARGE SCALE GENOMIC DNA]</scope>
    <source>
        <strain evidence="3">CGMCC 1.12769</strain>
    </source>
</reference>
<feature type="region of interest" description="Disordered" evidence="1">
    <location>
        <begin position="1"/>
        <end position="23"/>
    </location>
</feature>
<dbReference type="Proteomes" id="UP000659344">
    <property type="component" value="Unassembled WGS sequence"/>
</dbReference>
<organism evidence="2 3">
    <name type="scientific">Paenibacillus segetis</name>
    <dbReference type="NCBI Taxonomy" id="1325360"/>
    <lineage>
        <taxon>Bacteria</taxon>
        <taxon>Bacillati</taxon>
        <taxon>Bacillota</taxon>
        <taxon>Bacilli</taxon>
        <taxon>Bacillales</taxon>
        <taxon>Paenibacillaceae</taxon>
        <taxon>Paenibacillus</taxon>
    </lineage>
</organism>
<name>A0ABQ1YT58_9BACL</name>
<comment type="caution">
    <text evidence="2">The sequence shown here is derived from an EMBL/GenBank/DDBJ whole genome shotgun (WGS) entry which is preliminary data.</text>
</comment>
<dbReference type="EMBL" id="BMFT01000005">
    <property type="protein sequence ID" value="GGH37910.1"/>
    <property type="molecule type" value="Genomic_DNA"/>
</dbReference>
<proteinExistence type="predicted"/>
<evidence type="ECO:0000313" key="3">
    <source>
        <dbReference type="Proteomes" id="UP000659344"/>
    </source>
</evidence>
<gene>
    <name evidence="2" type="ORF">GCM10008013_45620</name>
</gene>